<evidence type="ECO:0008006" key="4">
    <source>
        <dbReference type="Google" id="ProtNLM"/>
    </source>
</evidence>
<feature type="signal peptide" evidence="1">
    <location>
        <begin position="1"/>
        <end position="19"/>
    </location>
</feature>
<evidence type="ECO:0000313" key="2">
    <source>
        <dbReference type="EMBL" id="NGM24043.1"/>
    </source>
</evidence>
<dbReference type="EMBL" id="JAAIKB010000023">
    <property type="protein sequence ID" value="NGM24043.1"/>
    <property type="molecule type" value="Genomic_DNA"/>
</dbReference>
<evidence type="ECO:0000256" key="1">
    <source>
        <dbReference type="SAM" id="SignalP"/>
    </source>
</evidence>
<reference evidence="2 3" key="1">
    <citation type="submission" date="2020-02" db="EMBL/GenBank/DDBJ databases">
        <authorList>
            <person name="Kim H.M."/>
            <person name="Jeon C.O."/>
        </authorList>
    </citation>
    <scope>NUCLEOTIDE SEQUENCE [LARGE SCALE GENOMIC DNA]</scope>
    <source>
        <strain evidence="2 3">PeD5</strain>
    </source>
</reference>
<protein>
    <recommendedName>
        <fullName evidence="4">Histidine phosphatase family protein</fullName>
    </recommendedName>
</protein>
<keyword evidence="3" id="KW-1185">Reference proteome</keyword>
<keyword evidence="1" id="KW-0732">Signal</keyword>
<dbReference type="CDD" id="cd07040">
    <property type="entry name" value="HP"/>
    <property type="match status" value="1"/>
</dbReference>
<dbReference type="Gene3D" id="3.40.50.1240">
    <property type="entry name" value="Phosphoglycerate mutase-like"/>
    <property type="match status" value="1"/>
</dbReference>
<dbReference type="Proteomes" id="UP000475385">
    <property type="component" value="Unassembled WGS sequence"/>
</dbReference>
<accession>A0A6M1LVK9</accession>
<comment type="caution">
    <text evidence="2">The sequence shown here is derived from an EMBL/GenBank/DDBJ whole genome shotgun (WGS) entry which is preliminary data.</text>
</comment>
<name>A0A6M1LVK9_9PROT</name>
<dbReference type="InterPro" id="IPR029033">
    <property type="entry name" value="His_PPase_superfam"/>
</dbReference>
<dbReference type="AlphaFoldDB" id="A0A6M1LVK9"/>
<organism evidence="2 3">
    <name type="scientific">Falsiroseomonas algicola</name>
    <dbReference type="NCBI Taxonomy" id="2716930"/>
    <lineage>
        <taxon>Bacteria</taxon>
        <taxon>Pseudomonadati</taxon>
        <taxon>Pseudomonadota</taxon>
        <taxon>Alphaproteobacteria</taxon>
        <taxon>Acetobacterales</taxon>
        <taxon>Roseomonadaceae</taxon>
        <taxon>Falsiroseomonas</taxon>
    </lineage>
</organism>
<reference evidence="2 3" key="2">
    <citation type="submission" date="2020-03" db="EMBL/GenBank/DDBJ databases">
        <title>Roseomonas stagni sp. nov., isolated from pond water in Japan.</title>
        <authorList>
            <person name="Furuhata K."/>
            <person name="Miyamoto H."/>
            <person name="Goto K."/>
        </authorList>
    </citation>
    <scope>NUCLEOTIDE SEQUENCE [LARGE SCALE GENOMIC DNA]</scope>
    <source>
        <strain evidence="2 3">PeD5</strain>
    </source>
</reference>
<sequence>MWASRRAFLLLLAATPAAAQTRLVPVTADQPAGAALVERLRAGGLVLFFRHADTRGENCDRSYRIGDRAGQRNISSSGRAQSARIGERLRDLGIPLAQPILAGPVYRARDTAEHAFGTVTVTDSLLADDYAGDRLAWVVAEHRRLFGEAPPPRTNRVLVGHRTPAIMVFGDPVAGRAFPEGGALVIDPRNGDPRVLGILELAPLPNGGFHECSGG</sequence>
<proteinExistence type="predicted"/>
<feature type="chain" id="PRO_5027019209" description="Histidine phosphatase family protein" evidence="1">
    <location>
        <begin position="20"/>
        <end position="215"/>
    </location>
</feature>
<dbReference type="RefSeq" id="WP_164697959.1">
    <property type="nucleotide sequence ID" value="NZ_JAAIKB010000023.1"/>
</dbReference>
<dbReference type="SUPFAM" id="SSF53254">
    <property type="entry name" value="Phosphoglycerate mutase-like"/>
    <property type="match status" value="1"/>
</dbReference>
<gene>
    <name evidence="2" type="ORF">G3576_28820</name>
</gene>
<evidence type="ECO:0000313" key="3">
    <source>
        <dbReference type="Proteomes" id="UP000475385"/>
    </source>
</evidence>